<keyword evidence="11" id="KW-0862">Zinc</keyword>
<dbReference type="Gene3D" id="1.20.120.1750">
    <property type="match status" value="1"/>
</dbReference>
<dbReference type="SMART" id="SM00647">
    <property type="entry name" value="IBR"/>
    <property type="match status" value="2"/>
</dbReference>
<feature type="region of interest" description="Disordered" evidence="13">
    <location>
        <begin position="1"/>
        <end position="22"/>
    </location>
</feature>
<evidence type="ECO:0000313" key="18">
    <source>
        <dbReference type="Proteomes" id="UP001634393"/>
    </source>
</evidence>
<keyword evidence="14" id="KW-0472">Membrane</keyword>
<evidence type="ECO:0000259" key="16">
    <source>
        <dbReference type="PROSITE" id="PS51873"/>
    </source>
</evidence>
<evidence type="ECO:0000256" key="13">
    <source>
        <dbReference type="SAM" id="MobiDB-lite"/>
    </source>
</evidence>
<comment type="cofactor">
    <cofactor evidence="2">
        <name>Zn(2+)</name>
        <dbReference type="ChEBI" id="CHEBI:29105"/>
    </cofactor>
</comment>
<protein>
    <recommendedName>
        <fullName evidence="5">RBR-type E3 ubiquitin transferase</fullName>
        <ecNumber evidence="5">2.3.2.31</ecNumber>
    </recommendedName>
</protein>
<dbReference type="AlphaFoldDB" id="A0ABD3TDC2"/>
<dbReference type="SUPFAM" id="SSF57850">
    <property type="entry name" value="RING/U-box"/>
    <property type="match status" value="3"/>
</dbReference>
<keyword evidence="14" id="KW-0812">Transmembrane</keyword>
<dbReference type="PROSITE" id="PS50089">
    <property type="entry name" value="ZF_RING_2"/>
    <property type="match status" value="1"/>
</dbReference>
<evidence type="ECO:0000256" key="11">
    <source>
        <dbReference type="ARBA" id="ARBA00022833"/>
    </source>
</evidence>
<dbReference type="InterPro" id="IPR002867">
    <property type="entry name" value="IBR_dom"/>
</dbReference>
<evidence type="ECO:0000256" key="5">
    <source>
        <dbReference type="ARBA" id="ARBA00012251"/>
    </source>
</evidence>
<dbReference type="InterPro" id="IPR017907">
    <property type="entry name" value="Znf_RING_CS"/>
</dbReference>
<evidence type="ECO:0000259" key="15">
    <source>
        <dbReference type="PROSITE" id="PS50089"/>
    </source>
</evidence>
<accession>A0ABD3TDC2</accession>
<dbReference type="Gene3D" id="3.30.40.10">
    <property type="entry name" value="Zinc/RING finger domain, C3HC4 (zinc finger)"/>
    <property type="match status" value="1"/>
</dbReference>
<dbReference type="InterPro" id="IPR031127">
    <property type="entry name" value="E3_UB_ligase_RBR"/>
</dbReference>
<dbReference type="EMBL" id="JBJXBP010000004">
    <property type="protein sequence ID" value="KAL3834999.1"/>
    <property type="molecule type" value="Genomic_DNA"/>
</dbReference>
<feature type="transmembrane region" description="Helical" evidence="14">
    <location>
        <begin position="248"/>
        <end position="269"/>
    </location>
</feature>
<sequence>MGNTLQTPPQIPPPQHQEQDLQENELDNKEFTCEICIEIISNPDNKFKNANKCSHPFCINCIIKYIHVKLEDDNVGHIKCPALNCDHALEPVACAQLIDTPLFLRWNDMLCEEMIFECDTCYCPYEKCNVLIVNECGEDQKKSECPSCKRWFCFQCRKVWHAGFECAESEELKDEDEVAFGRLAEEKKWIRCPRCRHFVEHISGCRNVKCRCKSRFCFKCGMDLKSSGRCRCYTTSSWSFRELLIESFIFTSLIIFTSCMTYFSLKIIADVQQQKRMLQNVE</sequence>
<dbReference type="PROSITE" id="PS00518">
    <property type="entry name" value="ZF_RING_1"/>
    <property type="match status" value="1"/>
</dbReference>
<organism evidence="17 18">
    <name type="scientific">Penstemon smallii</name>
    <dbReference type="NCBI Taxonomy" id="265156"/>
    <lineage>
        <taxon>Eukaryota</taxon>
        <taxon>Viridiplantae</taxon>
        <taxon>Streptophyta</taxon>
        <taxon>Embryophyta</taxon>
        <taxon>Tracheophyta</taxon>
        <taxon>Spermatophyta</taxon>
        <taxon>Magnoliopsida</taxon>
        <taxon>eudicotyledons</taxon>
        <taxon>Gunneridae</taxon>
        <taxon>Pentapetalae</taxon>
        <taxon>asterids</taxon>
        <taxon>lamiids</taxon>
        <taxon>Lamiales</taxon>
        <taxon>Plantaginaceae</taxon>
        <taxon>Cheloneae</taxon>
        <taxon>Penstemon</taxon>
    </lineage>
</organism>
<keyword evidence="14" id="KW-1133">Transmembrane helix</keyword>
<evidence type="ECO:0000313" key="17">
    <source>
        <dbReference type="EMBL" id="KAL3834999.1"/>
    </source>
</evidence>
<keyword evidence="18" id="KW-1185">Reference proteome</keyword>
<keyword evidence="6" id="KW-0808">Transferase</keyword>
<dbReference type="GO" id="GO:0008270">
    <property type="term" value="F:zinc ion binding"/>
    <property type="evidence" value="ECO:0007669"/>
    <property type="project" value="UniProtKB-KW"/>
</dbReference>
<evidence type="ECO:0000256" key="8">
    <source>
        <dbReference type="ARBA" id="ARBA00022737"/>
    </source>
</evidence>
<comment type="similarity">
    <text evidence="4">Belongs to the RBR family. Ariadne subfamily.</text>
</comment>
<dbReference type="InterPro" id="IPR013083">
    <property type="entry name" value="Znf_RING/FYVE/PHD"/>
</dbReference>
<dbReference type="PROSITE" id="PS51873">
    <property type="entry name" value="TRIAD"/>
    <property type="match status" value="1"/>
</dbReference>
<evidence type="ECO:0000256" key="2">
    <source>
        <dbReference type="ARBA" id="ARBA00001947"/>
    </source>
</evidence>
<proteinExistence type="inferred from homology"/>
<feature type="domain" description="RING-type" evidence="15">
    <location>
        <begin position="33"/>
        <end position="84"/>
    </location>
</feature>
<dbReference type="GO" id="GO:0061630">
    <property type="term" value="F:ubiquitin protein ligase activity"/>
    <property type="evidence" value="ECO:0007669"/>
    <property type="project" value="UniProtKB-EC"/>
</dbReference>
<keyword evidence="7" id="KW-0479">Metal-binding</keyword>
<dbReference type="PANTHER" id="PTHR11685">
    <property type="entry name" value="RBR FAMILY RING FINGER AND IBR DOMAIN-CONTAINING"/>
    <property type="match status" value="1"/>
</dbReference>
<keyword evidence="10" id="KW-0833">Ubl conjugation pathway</keyword>
<evidence type="ECO:0000256" key="1">
    <source>
        <dbReference type="ARBA" id="ARBA00001798"/>
    </source>
</evidence>
<name>A0ABD3TDC2_9LAMI</name>
<feature type="domain" description="RING-type" evidence="16">
    <location>
        <begin position="29"/>
        <end position="242"/>
    </location>
</feature>
<evidence type="ECO:0000256" key="9">
    <source>
        <dbReference type="ARBA" id="ARBA00022771"/>
    </source>
</evidence>
<dbReference type="FunFam" id="3.30.40.10:FF:000230">
    <property type="entry name" value="RBR-type E3 ubiquitin transferase"/>
    <property type="match status" value="1"/>
</dbReference>
<dbReference type="InterPro" id="IPR018957">
    <property type="entry name" value="Znf_C3HC4_RING-type"/>
</dbReference>
<evidence type="ECO:0000256" key="14">
    <source>
        <dbReference type="SAM" id="Phobius"/>
    </source>
</evidence>
<evidence type="ECO:0000256" key="3">
    <source>
        <dbReference type="ARBA" id="ARBA00003976"/>
    </source>
</evidence>
<dbReference type="Proteomes" id="UP001634393">
    <property type="component" value="Unassembled WGS sequence"/>
</dbReference>
<evidence type="ECO:0000256" key="12">
    <source>
        <dbReference type="PROSITE-ProRule" id="PRU00175"/>
    </source>
</evidence>
<gene>
    <name evidence="17" type="ORF">ACJIZ3_009735</name>
</gene>
<evidence type="ECO:0000256" key="7">
    <source>
        <dbReference type="ARBA" id="ARBA00022723"/>
    </source>
</evidence>
<dbReference type="InterPro" id="IPR044066">
    <property type="entry name" value="TRIAD_supradom"/>
</dbReference>
<dbReference type="Pfam" id="PF01485">
    <property type="entry name" value="IBR"/>
    <property type="match status" value="2"/>
</dbReference>
<comment type="catalytic activity">
    <reaction evidence="1">
        <text>[E2 ubiquitin-conjugating enzyme]-S-ubiquitinyl-L-cysteine + [acceptor protein]-L-lysine = [E2 ubiquitin-conjugating enzyme]-L-cysteine + [acceptor protein]-N(6)-ubiquitinyl-L-lysine.</text>
        <dbReference type="EC" id="2.3.2.31"/>
    </reaction>
</comment>
<comment type="function">
    <text evidence="3">Might act as an E3 ubiquitin-protein ligase, or as part of E3 complex, which accepts ubiquitin from specific E2 ubiquitin-conjugating enzymes and then transfers it to substrates.</text>
</comment>
<evidence type="ECO:0000256" key="10">
    <source>
        <dbReference type="ARBA" id="ARBA00022786"/>
    </source>
</evidence>
<reference evidence="17 18" key="1">
    <citation type="submission" date="2024-12" db="EMBL/GenBank/DDBJ databases">
        <title>The unique morphological basis and parallel evolutionary history of personate flowers in Penstemon.</title>
        <authorList>
            <person name="Depatie T.H."/>
            <person name="Wessinger C.A."/>
        </authorList>
    </citation>
    <scope>NUCLEOTIDE SEQUENCE [LARGE SCALE GENOMIC DNA]</scope>
    <source>
        <strain evidence="17">WTNN_2</strain>
        <tissue evidence="17">Leaf</tissue>
    </source>
</reference>
<keyword evidence="8" id="KW-0677">Repeat</keyword>
<keyword evidence="9 12" id="KW-0863">Zinc-finger</keyword>
<evidence type="ECO:0000256" key="4">
    <source>
        <dbReference type="ARBA" id="ARBA00005884"/>
    </source>
</evidence>
<evidence type="ECO:0000256" key="6">
    <source>
        <dbReference type="ARBA" id="ARBA00022679"/>
    </source>
</evidence>
<comment type="caution">
    <text evidence="17">The sequence shown here is derived from an EMBL/GenBank/DDBJ whole genome shotgun (WGS) entry which is preliminary data.</text>
</comment>
<dbReference type="InterPro" id="IPR001841">
    <property type="entry name" value="Znf_RING"/>
</dbReference>
<dbReference type="EC" id="2.3.2.31" evidence="5"/>
<dbReference type="Pfam" id="PF00097">
    <property type="entry name" value="zf-C3HC4"/>
    <property type="match status" value="1"/>
</dbReference>